<keyword evidence="2" id="KW-1185">Reference proteome</keyword>
<sequence>MVDLLAPSLVASSIDVDTYHEVMIHRCNTRWMARISAMLDQGRVLVLVGAAHSPGKDVLIAGLRERRYRVSPIWLRAGGTASGDR</sequence>
<evidence type="ECO:0000313" key="2">
    <source>
        <dbReference type="Proteomes" id="UP001549184"/>
    </source>
</evidence>
<name>A0ABV2K2F2_9GAMM</name>
<dbReference type="RefSeq" id="WP_354016123.1">
    <property type="nucleotide sequence ID" value="NZ_JBEPMU010000009.1"/>
</dbReference>
<organism evidence="1 2">
    <name type="scientific">Dyella japonica</name>
    <dbReference type="NCBI Taxonomy" id="231455"/>
    <lineage>
        <taxon>Bacteria</taxon>
        <taxon>Pseudomonadati</taxon>
        <taxon>Pseudomonadota</taxon>
        <taxon>Gammaproteobacteria</taxon>
        <taxon>Lysobacterales</taxon>
        <taxon>Rhodanobacteraceae</taxon>
        <taxon>Dyella</taxon>
    </lineage>
</organism>
<dbReference type="InterPro" id="IPR002816">
    <property type="entry name" value="TraB/PrgY/GumN_fam"/>
</dbReference>
<protein>
    <submittedName>
        <fullName evidence="1">Uncharacterized protein YbaP (TraB family)</fullName>
    </submittedName>
</protein>
<comment type="caution">
    <text evidence="1">The sequence shown here is derived from an EMBL/GenBank/DDBJ whole genome shotgun (WGS) entry which is preliminary data.</text>
</comment>
<accession>A0ABV2K2F2</accession>
<dbReference type="Proteomes" id="UP001549184">
    <property type="component" value="Unassembled WGS sequence"/>
</dbReference>
<evidence type="ECO:0000313" key="1">
    <source>
        <dbReference type="EMBL" id="MET3654790.1"/>
    </source>
</evidence>
<dbReference type="EMBL" id="JBEPMU010000009">
    <property type="protein sequence ID" value="MET3654790.1"/>
    <property type="molecule type" value="Genomic_DNA"/>
</dbReference>
<gene>
    <name evidence="1" type="ORF">ABIC75_004538</name>
</gene>
<reference evidence="1 2" key="1">
    <citation type="submission" date="2024-06" db="EMBL/GenBank/DDBJ databases">
        <title>Sorghum-associated microbial communities from plants grown in Nebraska, USA.</title>
        <authorList>
            <person name="Schachtman D."/>
        </authorList>
    </citation>
    <scope>NUCLEOTIDE SEQUENCE [LARGE SCALE GENOMIC DNA]</scope>
    <source>
        <strain evidence="1 2">1073</strain>
    </source>
</reference>
<proteinExistence type="predicted"/>
<dbReference type="Pfam" id="PF01963">
    <property type="entry name" value="TraB_PrgY_gumN"/>
    <property type="match status" value="1"/>
</dbReference>